<accession>A0A094XI30</accession>
<feature type="compositionally biased region" description="Basic and acidic residues" evidence="1">
    <location>
        <begin position="143"/>
        <end position="155"/>
    </location>
</feature>
<feature type="compositionally biased region" description="Basic and acidic residues" evidence="1">
    <location>
        <begin position="70"/>
        <end position="84"/>
    </location>
</feature>
<feature type="region of interest" description="Disordered" evidence="1">
    <location>
        <begin position="30"/>
        <end position="173"/>
    </location>
</feature>
<dbReference type="EMBL" id="ALPT02000010">
    <property type="protein sequence ID" value="KGA98440.1"/>
    <property type="molecule type" value="Genomic_DNA"/>
</dbReference>
<organism evidence="3 5">
    <name type="scientific">Alkalihalobacillus alcalophilus ATCC 27647 = CGMCC 1.3604</name>
    <dbReference type="NCBI Taxonomy" id="1218173"/>
    <lineage>
        <taxon>Bacteria</taxon>
        <taxon>Bacillati</taxon>
        <taxon>Bacillota</taxon>
        <taxon>Bacilli</taxon>
        <taxon>Bacillales</taxon>
        <taxon>Bacillaceae</taxon>
        <taxon>Alkalihalobacillus</taxon>
    </lineage>
</organism>
<comment type="caution">
    <text evidence="3">The sequence shown here is derived from an EMBL/GenBank/DDBJ whole genome shotgun (WGS) entry which is preliminary data.</text>
</comment>
<gene>
    <name evidence="4" type="ORF">AJ85_02655</name>
    <name evidence="3" type="ORF">BALCAV_0204225</name>
</gene>
<feature type="compositionally biased region" description="Basic and acidic residues" evidence="1">
    <location>
        <begin position="91"/>
        <end position="107"/>
    </location>
</feature>
<proteinExistence type="predicted"/>
<dbReference type="RefSeq" id="WP_003323315.1">
    <property type="nucleotide sequence ID" value="NZ_ALPT02000010.1"/>
</dbReference>
<keyword evidence="5" id="KW-1185">Reference proteome</keyword>
<evidence type="ECO:0000313" key="6">
    <source>
        <dbReference type="Proteomes" id="UP000297014"/>
    </source>
</evidence>
<evidence type="ECO:0000256" key="1">
    <source>
        <dbReference type="SAM" id="MobiDB-lite"/>
    </source>
</evidence>
<dbReference type="EMBL" id="JALP01000373">
    <property type="protein sequence ID" value="THG88547.1"/>
    <property type="molecule type" value="Genomic_DNA"/>
</dbReference>
<dbReference type="Proteomes" id="UP000297014">
    <property type="component" value="Unassembled WGS sequence"/>
</dbReference>
<protein>
    <submittedName>
        <fullName evidence="3">Uncharacterized protein</fullName>
    </submittedName>
</protein>
<dbReference type="Proteomes" id="UP000002754">
    <property type="component" value="Unassembled WGS sequence"/>
</dbReference>
<reference evidence="4 6" key="2">
    <citation type="submission" date="2014-01" db="EMBL/GenBank/DDBJ databases">
        <title>Draft genome sequencing of Bacillus alcalophilus CGMCC 1.3604.</title>
        <authorList>
            <person name="Yang J."/>
            <person name="Diao L."/>
            <person name="Yang S."/>
        </authorList>
    </citation>
    <scope>NUCLEOTIDE SEQUENCE [LARGE SCALE GENOMIC DNA]</scope>
    <source>
        <strain evidence="4 6">CGMCC 1.3604</strain>
    </source>
</reference>
<dbReference type="eggNOG" id="ENOG5030CWI">
    <property type="taxonomic scope" value="Bacteria"/>
</dbReference>
<evidence type="ECO:0000313" key="5">
    <source>
        <dbReference type="Proteomes" id="UP000002754"/>
    </source>
</evidence>
<name>A0A094XI30_ALKAL</name>
<dbReference type="STRING" id="1218173.BALCAV_0204225"/>
<reference evidence="3 5" key="1">
    <citation type="journal article" date="2014" name="Genome Announc.">
        <title>Draft Genome Sequence of Bacillus alcalophilus AV1934, a Classic Alkaliphile Isolated from Human Feces in 1934.</title>
        <authorList>
            <person name="Attie O."/>
            <person name="Jayaprakash A."/>
            <person name="Shah H."/>
            <person name="Paulsen I.T."/>
            <person name="Morino M."/>
            <person name="Takahashi Y."/>
            <person name="Narumi I."/>
            <person name="Sachidanandam R."/>
            <person name="Satoh K."/>
            <person name="Ito M."/>
            <person name="Krulwich T.A."/>
        </authorList>
    </citation>
    <scope>NUCLEOTIDE SEQUENCE [LARGE SCALE GENOMIC DNA]</scope>
    <source>
        <strain evidence="3 5">AV1934</strain>
    </source>
</reference>
<feature type="transmembrane region" description="Helical" evidence="2">
    <location>
        <begin position="6"/>
        <end position="25"/>
    </location>
</feature>
<keyword evidence="2" id="KW-0812">Transmembrane</keyword>
<feature type="compositionally biased region" description="Polar residues" evidence="1">
    <location>
        <begin position="164"/>
        <end position="173"/>
    </location>
</feature>
<keyword evidence="2" id="KW-0472">Membrane</keyword>
<evidence type="ECO:0000313" key="3">
    <source>
        <dbReference type="EMBL" id="KGA98440.1"/>
    </source>
</evidence>
<keyword evidence="2" id="KW-1133">Transmembrane helix</keyword>
<dbReference type="OrthoDB" id="2967741at2"/>
<evidence type="ECO:0000313" key="4">
    <source>
        <dbReference type="EMBL" id="THG88547.1"/>
    </source>
</evidence>
<evidence type="ECO:0000256" key="2">
    <source>
        <dbReference type="SAM" id="Phobius"/>
    </source>
</evidence>
<dbReference type="AlphaFoldDB" id="A0A094XI30"/>
<sequence>MSIFEFLLANPFLLIIIMGILFSFFKRQNPPNEEQQGQGQRQQRPAGQQRAPQRQAGRQQSQTAGTEQTQRAEQREIKDWRDLFFEPEPVEEQRQEPRTPTKIERYPTLDGNEQNPNVAETEINTRSNARERLEETYDQLSRAQEEAARKFEHQTQQKKRNNKSSESLNLNFDNLSGKEAMRAVVMAEVIGPPRGRNSRGAYPRARR</sequence>
<feature type="compositionally biased region" description="Low complexity" evidence="1">
    <location>
        <begin position="30"/>
        <end position="60"/>
    </location>
</feature>
<feature type="compositionally biased region" description="Polar residues" evidence="1">
    <location>
        <begin position="111"/>
        <end position="127"/>
    </location>
</feature>